<dbReference type="PANTHER" id="PTHR31662">
    <property type="entry name" value="BNAANNG10740D PROTEIN-RELATED"/>
    <property type="match status" value="1"/>
</dbReference>
<dbReference type="PANTHER" id="PTHR31662:SF13">
    <property type="entry name" value="OS09G0287600 PROTEIN"/>
    <property type="match status" value="1"/>
</dbReference>
<dbReference type="OrthoDB" id="671689at2759"/>
<dbReference type="InterPro" id="IPR007592">
    <property type="entry name" value="GEBP"/>
</dbReference>
<feature type="region of interest" description="Disordered" evidence="2">
    <location>
        <begin position="164"/>
        <end position="195"/>
    </location>
</feature>
<feature type="compositionally biased region" description="Polar residues" evidence="2">
    <location>
        <begin position="164"/>
        <end position="175"/>
    </location>
</feature>
<evidence type="ECO:0000259" key="3">
    <source>
        <dbReference type="Pfam" id="PF04504"/>
    </source>
</evidence>
<comment type="caution">
    <text evidence="4">The sequence shown here is derived from an EMBL/GenBank/DDBJ whole genome shotgun (WGS) entry which is preliminary data.</text>
</comment>
<feature type="region of interest" description="Disordered" evidence="2">
    <location>
        <begin position="1"/>
        <end position="73"/>
    </location>
</feature>
<name>A0A6G1EF62_9ORYZ</name>
<proteinExistence type="inferred from homology"/>
<organism evidence="4 5">
    <name type="scientific">Oryza meyeriana var. granulata</name>
    <dbReference type="NCBI Taxonomy" id="110450"/>
    <lineage>
        <taxon>Eukaryota</taxon>
        <taxon>Viridiplantae</taxon>
        <taxon>Streptophyta</taxon>
        <taxon>Embryophyta</taxon>
        <taxon>Tracheophyta</taxon>
        <taxon>Spermatophyta</taxon>
        <taxon>Magnoliopsida</taxon>
        <taxon>Liliopsida</taxon>
        <taxon>Poales</taxon>
        <taxon>Poaceae</taxon>
        <taxon>BOP clade</taxon>
        <taxon>Oryzoideae</taxon>
        <taxon>Oryzeae</taxon>
        <taxon>Oryzinae</taxon>
        <taxon>Oryza</taxon>
        <taxon>Oryza meyeriana</taxon>
    </lineage>
</organism>
<evidence type="ECO:0000313" key="5">
    <source>
        <dbReference type="Proteomes" id="UP000479710"/>
    </source>
</evidence>
<dbReference type="AlphaFoldDB" id="A0A6G1EF62"/>
<dbReference type="Proteomes" id="UP000479710">
    <property type="component" value="Unassembled WGS sequence"/>
</dbReference>
<reference evidence="4 5" key="1">
    <citation type="submission" date="2019-11" db="EMBL/GenBank/DDBJ databases">
        <title>Whole genome sequence of Oryza granulata.</title>
        <authorList>
            <person name="Li W."/>
        </authorList>
    </citation>
    <scope>NUCLEOTIDE SEQUENCE [LARGE SCALE GENOMIC DNA]</scope>
    <source>
        <strain evidence="5">cv. Menghai</strain>
        <tissue evidence="4">Leaf</tissue>
    </source>
</reference>
<feature type="domain" description="Glabrous enhancer-binding protein-like DBD" evidence="3">
    <location>
        <begin position="71"/>
        <end position="157"/>
    </location>
</feature>
<evidence type="ECO:0000256" key="1">
    <source>
        <dbReference type="ARBA" id="ARBA00010820"/>
    </source>
</evidence>
<gene>
    <name evidence="4" type="ORF">E2562_039035</name>
</gene>
<dbReference type="GO" id="GO:0006355">
    <property type="term" value="P:regulation of DNA-templated transcription"/>
    <property type="evidence" value="ECO:0007669"/>
    <property type="project" value="InterPro"/>
</dbReference>
<sequence length="320" mass="35648">MAPTLPVPVPAHGHGKDKKKPLNPLEDRKRKKPSEVMSLERAKKKTTTPHEQQQQRATPTPSAMKQKPLPFQRTWTPTDEVRILEAMAAHRQEHGKVPTAAELLPVLDGRLDRKQLTYNKLANKLRTLMRRHDRDAKNGSPAEAHERRLYILSRNVWVGQTQAPNPGSNANSNIGGRQANEHDRVPSEGKTFDKLRDSYPNLTQAVMLLVDAEAQPADLETALTAIDDSRAQALDLKVSKLRKELTEAIMESSRPMADNKQQHGKSSAKGIICESSESGLQSIVADNQILCNISQTKMVVQQKLPCGKTKEPVEVREEAT</sequence>
<dbReference type="GO" id="GO:0005634">
    <property type="term" value="C:nucleus"/>
    <property type="evidence" value="ECO:0007669"/>
    <property type="project" value="TreeGrafter"/>
</dbReference>
<dbReference type="EMBL" id="SPHZ02000004">
    <property type="protein sequence ID" value="KAF0922583.1"/>
    <property type="molecule type" value="Genomic_DNA"/>
</dbReference>
<feature type="compositionally biased region" description="Basic and acidic residues" evidence="2">
    <location>
        <begin position="179"/>
        <end position="195"/>
    </location>
</feature>
<feature type="compositionally biased region" description="Polar residues" evidence="2">
    <location>
        <begin position="49"/>
        <end position="63"/>
    </location>
</feature>
<comment type="similarity">
    <text evidence="1">Belongs to the GeBP family.</text>
</comment>
<evidence type="ECO:0000313" key="4">
    <source>
        <dbReference type="EMBL" id="KAF0922583.1"/>
    </source>
</evidence>
<keyword evidence="5" id="KW-1185">Reference proteome</keyword>
<evidence type="ECO:0000256" key="2">
    <source>
        <dbReference type="SAM" id="MobiDB-lite"/>
    </source>
</evidence>
<dbReference type="InterPro" id="IPR053932">
    <property type="entry name" value="GeBP-like_DBD"/>
</dbReference>
<dbReference type="Pfam" id="PF04504">
    <property type="entry name" value="GeBP-like_DBD"/>
    <property type="match status" value="1"/>
</dbReference>
<protein>
    <recommendedName>
        <fullName evidence="3">Glabrous enhancer-binding protein-like DBD domain-containing protein</fullName>
    </recommendedName>
</protein>
<accession>A0A6G1EF62</accession>